<reference evidence="1" key="1">
    <citation type="submission" date="2020-11" db="EMBL/GenBank/DDBJ databases">
        <authorList>
            <person name="Tran Van P."/>
        </authorList>
    </citation>
    <scope>NUCLEOTIDE SEQUENCE</scope>
</reference>
<dbReference type="EMBL" id="OD564540">
    <property type="protein sequence ID" value="CAD7438858.1"/>
    <property type="molecule type" value="Genomic_DNA"/>
</dbReference>
<proteinExistence type="predicted"/>
<accession>A0A7R9EPF7</accession>
<evidence type="ECO:0000313" key="1">
    <source>
        <dbReference type="EMBL" id="CAD7438858.1"/>
    </source>
</evidence>
<name>A0A7R9EPF7_9NEOP</name>
<organism evidence="1">
    <name type="scientific">Timema bartmani</name>
    <dbReference type="NCBI Taxonomy" id="61472"/>
    <lineage>
        <taxon>Eukaryota</taxon>
        <taxon>Metazoa</taxon>
        <taxon>Ecdysozoa</taxon>
        <taxon>Arthropoda</taxon>
        <taxon>Hexapoda</taxon>
        <taxon>Insecta</taxon>
        <taxon>Pterygota</taxon>
        <taxon>Neoptera</taxon>
        <taxon>Polyneoptera</taxon>
        <taxon>Phasmatodea</taxon>
        <taxon>Timematodea</taxon>
        <taxon>Timematoidea</taxon>
        <taxon>Timematidae</taxon>
        <taxon>Timema</taxon>
    </lineage>
</organism>
<gene>
    <name evidence="1" type="ORF">TBIB3V08_LOCUS1443</name>
</gene>
<dbReference type="AlphaFoldDB" id="A0A7R9EPF7"/>
<sequence length="102" mass="11198">MPMKRSKLTVKAASGSKKVLDLVPAAKNAVSSVGLHEEPRIDPLQLLKCLSVLLSPEGGIKSKDEVQRLARNRTKDSWGMSEERLRTSQTTILNLNHTCSTT</sequence>
<protein>
    <submittedName>
        <fullName evidence="1">Uncharacterized protein</fullName>
    </submittedName>
</protein>